<protein>
    <recommendedName>
        <fullName evidence="3">Nucleotidyl transferase domain-containing protein</fullName>
    </recommendedName>
</protein>
<dbReference type="Gene3D" id="3.90.550.10">
    <property type="entry name" value="Spore Coat Polysaccharide Biosynthesis Protein SpsA, Chain A"/>
    <property type="match status" value="1"/>
</dbReference>
<dbReference type="PANTHER" id="PTHR43584">
    <property type="entry name" value="NUCLEOTIDYL TRANSFERASE"/>
    <property type="match status" value="1"/>
</dbReference>
<organism evidence="4 5">
    <name type="scientific">Hallella bergensis DSM 17361</name>
    <dbReference type="NCBI Taxonomy" id="585502"/>
    <lineage>
        <taxon>Bacteria</taxon>
        <taxon>Pseudomonadati</taxon>
        <taxon>Bacteroidota</taxon>
        <taxon>Bacteroidia</taxon>
        <taxon>Bacteroidales</taxon>
        <taxon>Prevotellaceae</taxon>
        <taxon>Hallella</taxon>
    </lineage>
</organism>
<dbReference type="InterPro" id="IPR029044">
    <property type="entry name" value="Nucleotide-diphossugar_trans"/>
</dbReference>
<dbReference type="GO" id="GO:0016779">
    <property type="term" value="F:nucleotidyltransferase activity"/>
    <property type="evidence" value="ECO:0007669"/>
    <property type="project" value="UniProtKB-KW"/>
</dbReference>
<proteinExistence type="predicted"/>
<evidence type="ECO:0000313" key="5">
    <source>
        <dbReference type="Proteomes" id="UP000003160"/>
    </source>
</evidence>
<sequence length="248" mass="27408">MKFAIIAAGEGSRLAAEGVQEPKPLVKVCGEYLIDRLMRIFVENDAEEVVVICNDLTSLVSSHLRHISEKGLNGRPVPLRFVVKSTPSSMHSFHELSGLLGDAPFVLTTVDSIFREQEFSAYVKAFETVLDEGGDGLMGVTDFIDDEKPLYVGTDEQMNITGFYDDNRLANRYISGGIYGLAPSALETLDNCMQRGESRMRNFQRGLIRDGRRLKAFRFSTVFDIDHASDLAKAEAFLATEGQPSSNA</sequence>
<dbReference type="AlphaFoldDB" id="D1PUS8"/>
<evidence type="ECO:0000313" key="4">
    <source>
        <dbReference type="EMBL" id="EFA44917.1"/>
    </source>
</evidence>
<dbReference type="PANTHER" id="PTHR43584:SF8">
    <property type="entry name" value="N-ACETYLMURAMATE ALPHA-1-PHOSPHATE URIDYLYLTRANSFERASE"/>
    <property type="match status" value="1"/>
</dbReference>
<dbReference type="Pfam" id="PF00483">
    <property type="entry name" value="NTP_transferase"/>
    <property type="match status" value="1"/>
</dbReference>
<keyword evidence="5" id="KW-1185">Reference proteome</keyword>
<dbReference type="Proteomes" id="UP000003160">
    <property type="component" value="Unassembled WGS sequence"/>
</dbReference>
<accession>D1PUS8</accession>
<feature type="domain" description="Nucleotidyl transferase" evidence="3">
    <location>
        <begin position="5"/>
        <end position="239"/>
    </location>
</feature>
<dbReference type="SUPFAM" id="SSF53448">
    <property type="entry name" value="Nucleotide-diphospho-sugar transferases"/>
    <property type="match status" value="1"/>
</dbReference>
<dbReference type="RefSeq" id="WP_007172827.1">
    <property type="nucleotide sequence ID" value="NZ_GG704780.1"/>
</dbReference>
<keyword evidence="1" id="KW-0808">Transferase</keyword>
<dbReference type="eggNOG" id="COG1208">
    <property type="taxonomic scope" value="Bacteria"/>
</dbReference>
<keyword evidence="2" id="KW-0548">Nucleotidyltransferase</keyword>
<dbReference type="EMBL" id="ACKS01000031">
    <property type="protein sequence ID" value="EFA44917.1"/>
    <property type="molecule type" value="Genomic_DNA"/>
</dbReference>
<evidence type="ECO:0000259" key="3">
    <source>
        <dbReference type="Pfam" id="PF00483"/>
    </source>
</evidence>
<dbReference type="InterPro" id="IPR050065">
    <property type="entry name" value="GlmU-like"/>
</dbReference>
<evidence type="ECO:0000256" key="2">
    <source>
        <dbReference type="ARBA" id="ARBA00022695"/>
    </source>
</evidence>
<name>D1PUS8_9BACT</name>
<evidence type="ECO:0000256" key="1">
    <source>
        <dbReference type="ARBA" id="ARBA00022679"/>
    </source>
</evidence>
<dbReference type="InterPro" id="IPR005835">
    <property type="entry name" value="NTP_transferase_dom"/>
</dbReference>
<comment type="caution">
    <text evidence="4">The sequence shown here is derived from an EMBL/GenBank/DDBJ whole genome shotgun (WGS) entry which is preliminary data.</text>
</comment>
<dbReference type="HOGENOM" id="CLU_1128277_0_0_10"/>
<dbReference type="OrthoDB" id="9784180at2"/>
<gene>
    <name evidence="4" type="ORF">HMPREF0645_0713</name>
</gene>
<reference evidence="4 5" key="1">
    <citation type="submission" date="2009-10" db="EMBL/GenBank/DDBJ databases">
        <authorList>
            <person name="Qin X."/>
            <person name="Bachman B."/>
            <person name="Battles P."/>
            <person name="Bell A."/>
            <person name="Bess C."/>
            <person name="Bickham C."/>
            <person name="Chaboub L."/>
            <person name="Chen D."/>
            <person name="Coyle M."/>
            <person name="Deiros D.R."/>
            <person name="Dinh H."/>
            <person name="Forbes L."/>
            <person name="Fowler G."/>
            <person name="Francisco L."/>
            <person name="Fu Q."/>
            <person name="Gubbala S."/>
            <person name="Hale W."/>
            <person name="Han Y."/>
            <person name="Hemphill L."/>
            <person name="Highlander S.K."/>
            <person name="Hirani K."/>
            <person name="Hogues M."/>
            <person name="Jackson L."/>
            <person name="Jakkamsetti A."/>
            <person name="Javaid M."/>
            <person name="Jiang H."/>
            <person name="Korchina V."/>
            <person name="Kovar C."/>
            <person name="Lara F."/>
            <person name="Lee S."/>
            <person name="Mata R."/>
            <person name="Mathew T."/>
            <person name="Moen C."/>
            <person name="Morales K."/>
            <person name="Munidasa M."/>
            <person name="Nazareth L."/>
            <person name="Ngo R."/>
            <person name="Nguyen L."/>
            <person name="Okwuonu G."/>
            <person name="Ongeri F."/>
            <person name="Patil S."/>
            <person name="Petrosino J."/>
            <person name="Pham C."/>
            <person name="Pham P."/>
            <person name="Pu L.-L."/>
            <person name="Puazo M."/>
            <person name="Raj R."/>
            <person name="Reid J."/>
            <person name="Rouhana J."/>
            <person name="Saada N."/>
            <person name="Shang Y."/>
            <person name="Simmons D."/>
            <person name="Thornton R."/>
            <person name="Warren J."/>
            <person name="Weissenberger G."/>
            <person name="Zhang J."/>
            <person name="Zhang L."/>
            <person name="Zhou C."/>
            <person name="Zhu D."/>
            <person name="Muzny D."/>
            <person name="Worley K."/>
            <person name="Gibbs R."/>
        </authorList>
    </citation>
    <scope>NUCLEOTIDE SEQUENCE [LARGE SCALE GENOMIC DNA]</scope>
    <source>
        <strain evidence="4 5">DSM 17361</strain>
    </source>
</reference>